<protein>
    <submittedName>
        <fullName evidence="1">Uncharacterized protein</fullName>
    </submittedName>
</protein>
<evidence type="ECO:0000313" key="1">
    <source>
        <dbReference type="EMBL" id="KAF7289316.1"/>
    </source>
</evidence>
<dbReference type="OrthoDB" id="2845878at2759"/>
<reference evidence="1" key="1">
    <citation type="submission" date="2020-05" db="EMBL/GenBank/DDBJ databases">
        <title>Mycena genomes resolve the evolution of fungal bioluminescence.</title>
        <authorList>
            <person name="Tsai I.J."/>
        </authorList>
    </citation>
    <scope>NUCLEOTIDE SEQUENCE</scope>
    <source>
        <strain evidence="1">171206Taipei</strain>
    </source>
</reference>
<sequence length="204" mass="22959">MPIQLTVDGGTETQYMGDIHGFLRATYTPANADIPGVVSLKSTDNLPIEGIWSQLLHFTGHDLKAVILSGRSDSIINIGLELHMLLFKWLWPKIVKQAIDTFIRYWNGHRVRKQKEKILPSGVCPRDVYENLVQYGLTHAGIKVPKDVVDELRTRLPKSREECMRWVPASFNVQATAVYQALGCPTLSVANGWDIFTSMLAKLQ</sequence>
<proteinExistence type="predicted"/>
<dbReference type="AlphaFoldDB" id="A0A8H6RZM5"/>
<comment type="caution">
    <text evidence="1">The sequence shown here is derived from an EMBL/GenBank/DDBJ whole genome shotgun (WGS) entry which is preliminary data.</text>
</comment>
<dbReference type="EMBL" id="JACAZF010000017">
    <property type="protein sequence ID" value="KAF7289316.1"/>
    <property type="molecule type" value="Genomic_DNA"/>
</dbReference>
<dbReference type="RefSeq" id="XP_037213347.1">
    <property type="nucleotide sequence ID" value="XM_037370346.1"/>
</dbReference>
<keyword evidence="2" id="KW-1185">Reference proteome</keyword>
<evidence type="ECO:0000313" key="2">
    <source>
        <dbReference type="Proteomes" id="UP000636479"/>
    </source>
</evidence>
<dbReference type="GeneID" id="59352862"/>
<dbReference type="Proteomes" id="UP000636479">
    <property type="component" value="Unassembled WGS sequence"/>
</dbReference>
<organism evidence="1 2">
    <name type="scientific">Mycena indigotica</name>
    <dbReference type="NCBI Taxonomy" id="2126181"/>
    <lineage>
        <taxon>Eukaryota</taxon>
        <taxon>Fungi</taxon>
        <taxon>Dikarya</taxon>
        <taxon>Basidiomycota</taxon>
        <taxon>Agaricomycotina</taxon>
        <taxon>Agaricomycetes</taxon>
        <taxon>Agaricomycetidae</taxon>
        <taxon>Agaricales</taxon>
        <taxon>Marasmiineae</taxon>
        <taxon>Mycenaceae</taxon>
        <taxon>Mycena</taxon>
    </lineage>
</organism>
<gene>
    <name evidence="1" type="ORF">MIND_01393500</name>
</gene>
<accession>A0A8H6RZM5</accession>
<name>A0A8H6RZM5_9AGAR</name>